<evidence type="ECO:0000259" key="2">
    <source>
        <dbReference type="Pfam" id="PF25122"/>
    </source>
</evidence>
<keyword evidence="4" id="KW-1185">Reference proteome</keyword>
<organism evidence="3 4">
    <name type="scientific">Deinandra increscens subsp. villosa</name>
    <dbReference type="NCBI Taxonomy" id="3103831"/>
    <lineage>
        <taxon>Eukaryota</taxon>
        <taxon>Viridiplantae</taxon>
        <taxon>Streptophyta</taxon>
        <taxon>Embryophyta</taxon>
        <taxon>Tracheophyta</taxon>
        <taxon>Spermatophyta</taxon>
        <taxon>Magnoliopsida</taxon>
        <taxon>eudicotyledons</taxon>
        <taxon>Gunneridae</taxon>
        <taxon>Pentapetalae</taxon>
        <taxon>asterids</taxon>
        <taxon>campanulids</taxon>
        <taxon>Asterales</taxon>
        <taxon>Asteraceae</taxon>
        <taxon>Asteroideae</taxon>
        <taxon>Heliantheae alliance</taxon>
        <taxon>Madieae</taxon>
        <taxon>Madiinae</taxon>
        <taxon>Deinandra</taxon>
    </lineage>
</organism>
<name>A0AAP0CHG0_9ASTR</name>
<dbReference type="Proteomes" id="UP001408789">
    <property type="component" value="Unassembled WGS sequence"/>
</dbReference>
<feature type="compositionally biased region" description="Low complexity" evidence="1">
    <location>
        <begin position="508"/>
        <end position="521"/>
    </location>
</feature>
<feature type="domain" description="DUF7815" evidence="2">
    <location>
        <begin position="52"/>
        <end position="76"/>
    </location>
</feature>
<sequence>MDFDLPTDLIAKTQIGFRESAGLSSFDRNDTSLPSVSTVEASISALDSSPSSLRCRFCQGKLLRGVQSLICIYCGEFQKKDLLPDPISFKSTHGYSWLLQSLNFNGSERIGSLAEGSGINGGQNPAEDDLTISELLDLKVSFRDEPEKIENNFNIKTSEHSSSLNHGTNDFHHFFTKSMSKSAIVSEVLEEQVVASKADQDKIVEVQENLKSDWNAEFQFADIKMENEKPESVNLFEGAEVDLSTHMDVVFGQTEGIDFKKPNDDSDLFQDDFFSNMSSATFKQNEQLDSVVQAKDGLSGNLNVSNLEKVEGDWFSDDNWPKSSVKNALNDVSSQDNPNDISIDWFETTNWQKDSTNNTTATINDNNLFDIKPHANDLIPPEKPDLDNSDITDGSQNDQWAIGGSSFTTNIEGSKDDDNDDGFGEWNDFTSSAGNQDSTQDSWKETGNEKVDFVTSDKMSELNLFQSTVDSQEADFGNFLQSNIVSGDKTPNDSQAEFDIFSEVSTTTRNANTEAGNNAEGSKNGKVTPNATTSPNDDVQMLMSQMHDLSFMLKNELSIPSELNNISTSHS</sequence>
<dbReference type="EMBL" id="JBCNJP010000024">
    <property type="protein sequence ID" value="KAK9056771.1"/>
    <property type="molecule type" value="Genomic_DNA"/>
</dbReference>
<comment type="caution">
    <text evidence="3">The sequence shown here is derived from an EMBL/GenBank/DDBJ whole genome shotgun (WGS) entry which is preliminary data.</text>
</comment>
<dbReference type="InterPro" id="IPR056717">
    <property type="entry name" value="DUF7815"/>
</dbReference>
<feature type="region of interest" description="Disordered" evidence="1">
    <location>
        <begin position="508"/>
        <end position="536"/>
    </location>
</feature>
<evidence type="ECO:0000256" key="1">
    <source>
        <dbReference type="SAM" id="MobiDB-lite"/>
    </source>
</evidence>
<feature type="compositionally biased region" description="Polar residues" evidence="1">
    <location>
        <begin position="525"/>
        <end position="536"/>
    </location>
</feature>
<dbReference type="PANTHER" id="PTHR36308:SF1">
    <property type="entry name" value="DENTIN SIALOPHOSPHOPROTEIN-RELATED"/>
    <property type="match status" value="1"/>
</dbReference>
<feature type="compositionally biased region" description="Polar residues" evidence="1">
    <location>
        <begin position="389"/>
        <end position="412"/>
    </location>
</feature>
<feature type="compositionally biased region" description="Basic and acidic residues" evidence="1">
    <location>
        <begin position="373"/>
        <end position="386"/>
    </location>
</feature>
<feature type="region of interest" description="Disordered" evidence="1">
    <location>
        <begin position="373"/>
        <end position="445"/>
    </location>
</feature>
<reference evidence="3 4" key="1">
    <citation type="submission" date="2024-04" db="EMBL/GenBank/DDBJ databases">
        <title>The reference genome of an endangered Asteraceae, Deinandra increscens subsp. villosa, native to the Central Coast of California.</title>
        <authorList>
            <person name="Guilliams M."/>
            <person name="Hasenstab-Lehman K."/>
            <person name="Meyer R."/>
            <person name="Mcevoy S."/>
        </authorList>
    </citation>
    <scope>NUCLEOTIDE SEQUENCE [LARGE SCALE GENOMIC DNA]</scope>
    <source>
        <tissue evidence="3">Leaf</tissue>
    </source>
</reference>
<proteinExistence type="predicted"/>
<protein>
    <recommendedName>
        <fullName evidence="2">DUF7815 domain-containing protein</fullName>
    </recommendedName>
</protein>
<dbReference type="PANTHER" id="PTHR36308">
    <property type="entry name" value="DENTIN SIALOPHOSPHOPROTEIN-RELATED"/>
    <property type="match status" value="1"/>
</dbReference>
<dbReference type="Pfam" id="PF25122">
    <property type="entry name" value="DUF7815"/>
    <property type="match status" value="1"/>
</dbReference>
<evidence type="ECO:0000313" key="4">
    <source>
        <dbReference type="Proteomes" id="UP001408789"/>
    </source>
</evidence>
<dbReference type="AlphaFoldDB" id="A0AAP0CHG0"/>
<gene>
    <name evidence="3" type="ORF">SSX86_024134</name>
</gene>
<accession>A0AAP0CHG0</accession>
<evidence type="ECO:0000313" key="3">
    <source>
        <dbReference type="EMBL" id="KAK9056771.1"/>
    </source>
</evidence>
<feature type="compositionally biased region" description="Polar residues" evidence="1">
    <location>
        <begin position="428"/>
        <end position="441"/>
    </location>
</feature>